<dbReference type="AlphaFoldDB" id="A0A3A5KAV8"/>
<reference evidence="1 2" key="1">
    <citation type="submission" date="2018-09" db="EMBL/GenBank/DDBJ databases">
        <title>Mesorhizobium carmichaelinearum sp. nov. isolated from Carmichaelinea spp. root nodules in New Zealand.</title>
        <authorList>
            <person name="De Meyer S.E."/>
        </authorList>
    </citation>
    <scope>NUCLEOTIDE SEQUENCE [LARGE SCALE GENOMIC DNA]</scope>
    <source>
        <strain evidence="1 2">ICMP19557</strain>
    </source>
</reference>
<dbReference type="RefSeq" id="WP_147377697.1">
    <property type="nucleotide sequence ID" value="NZ_QZWZ01000027.1"/>
</dbReference>
<accession>A0A3A5KAV8</accession>
<evidence type="ECO:0000313" key="2">
    <source>
        <dbReference type="Proteomes" id="UP000272706"/>
    </source>
</evidence>
<dbReference type="Proteomes" id="UP000272706">
    <property type="component" value="Unassembled WGS sequence"/>
</dbReference>
<organism evidence="1 2">
    <name type="scientific">Mesorhizobium waimense</name>
    <dbReference type="NCBI Taxonomy" id="1300307"/>
    <lineage>
        <taxon>Bacteria</taxon>
        <taxon>Pseudomonadati</taxon>
        <taxon>Pseudomonadota</taxon>
        <taxon>Alphaproteobacteria</taxon>
        <taxon>Hyphomicrobiales</taxon>
        <taxon>Phyllobacteriaceae</taxon>
        <taxon>Mesorhizobium</taxon>
    </lineage>
</organism>
<sequence>MGSRGRKSAEALTVVTLANRIAPDAPYHLTDAQAAIWRGIVDTLPAEFFPSESFDTLAAYCRHACEVRRLSGEVERFKTEWLRDGEGLRRYGVLIKLRELEVRSMLAAARSLRLTNQSRYRADSAATRSKPLTRPWL</sequence>
<comment type="caution">
    <text evidence="1">The sequence shown here is derived from an EMBL/GenBank/DDBJ whole genome shotgun (WGS) entry which is preliminary data.</text>
</comment>
<dbReference type="OrthoDB" id="9156186at2"/>
<gene>
    <name evidence="1" type="ORF">D3227_27270</name>
</gene>
<name>A0A3A5KAV8_9HYPH</name>
<proteinExistence type="predicted"/>
<dbReference type="EMBL" id="QZWZ01000027">
    <property type="protein sequence ID" value="RJT32104.1"/>
    <property type="molecule type" value="Genomic_DNA"/>
</dbReference>
<protein>
    <submittedName>
        <fullName evidence="1">Uncharacterized protein</fullName>
    </submittedName>
</protein>
<keyword evidence="2" id="KW-1185">Reference proteome</keyword>
<evidence type="ECO:0000313" key="1">
    <source>
        <dbReference type="EMBL" id="RJT32104.1"/>
    </source>
</evidence>